<feature type="domain" description="ABC3 transporter permease C-terminal" evidence="7">
    <location>
        <begin position="72"/>
        <end position="190"/>
    </location>
</feature>
<dbReference type="PIRSF" id="PIRSF018968">
    <property type="entry name" value="ABC_permease_BceB"/>
    <property type="match status" value="1"/>
</dbReference>
<evidence type="ECO:0000256" key="1">
    <source>
        <dbReference type="ARBA" id="ARBA00004651"/>
    </source>
</evidence>
<feature type="transmembrane region" description="Helical" evidence="6">
    <location>
        <begin position="236"/>
        <end position="257"/>
    </location>
</feature>
<feature type="transmembrane region" description="Helical" evidence="6">
    <location>
        <begin position="578"/>
        <end position="596"/>
    </location>
</feature>
<dbReference type="Pfam" id="PF02687">
    <property type="entry name" value="FtsX"/>
    <property type="match status" value="2"/>
</dbReference>
<dbReference type="InterPro" id="IPR027022">
    <property type="entry name" value="ABC_permease_BceB-typ"/>
</dbReference>
<evidence type="ECO:0000313" key="8">
    <source>
        <dbReference type="EMBL" id="PPA69571.1"/>
    </source>
</evidence>
<evidence type="ECO:0000256" key="3">
    <source>
        <dbReference type="ARBA" id="ARBA00022692"/>
    </source>
</evidence>
<feature type="transmembrane region" description="Helical" evidence="6">
    <location>
        <begin position="521"/>
        <end position="543"/>
    </location>
</feature>
<feature type="transmembrane region" description="Helical" evidence="6">
    <location>
        <begin position="28"/>
        <end position="46"/>
    </location>
</feature>
<dbReference type="InterPro" id="IPR003838">
    <property type="entry name" value="ABC3_permease_C"/>
</dbReference>
<dbReference type="PANTHER" id="PTHR46795:SF3">
    <property type="entry name" value="ABC TRANSPORTER PERMEASE"/>
    <property type="match status" value="1"/>
</dbReference>
<dbReference type="GO" id="GO:0005886">
    <property type="term" value="C:plasma membrane"/>
    <property type="evidence" value="ECO:0007669"/>
    <property type="project" value="UniProtKB-SubCell"/>
</dbReference>
<sequence length="643" mass="72638">MFRVCLEGMFMKLSELVRRNMIANIRQYYLYFFSLIFSVMLYFIFSTMQHEDLISQATEASNGFSAAFRTGVFFLAAIMIVFVSYARNLFYKRRGREIGLFQLIGLSRGAVIRMLLIENLIMLTAAALVGTVLGLLFSRLFLLLFFQIMRFEMEIGFQFSTEALLQTGALLLLLLVITSWQTIKFVRKHTLVQLFQSRSESEQIREIKPVRQLILGVAGILLVAFGYWYSGRMMNAFLLLNMLVVLFATVFGTYLVFRVSIGWLMTVYRKKMNGHLQFKHALSIAPMVHRLKSNARLLTLIATLSAITLTFVTGAYSLYYSAEEEARMMTPQDFMFDLAEGTEPGAEFERLLYEEGLTYEAHEIEAFSADVNYENFDQGLGLTMESGTPTIVSAKDLRDTGVDVTVRPGEAVYFGGMATPVMPEDSRMTLTTGETFNIVEISNRSGLNQGVAYSVFAVNDEDFNEIRPDEVRSYLAINLADKAEREQANDIYHDFTSLLEDVTISSTNVDITMMRMEMSGIMIFITGFLGIVFLCATGSILYFKQMTEVEEEKGSYRTLRQLGFTVGNMMSGVGLKQLLFFAIPLLIGLGHTYFALKSVSFLFSTDITIPVAISIGVFTLIYLVFYILSVTNSRSEITRAIKG</sequence>
<evidence type="ECO:0000256" key="4">
    <source>
        <dbReference type="ARBA" id="ARBA00022989"/>
    </source>
</evidence>
<organism evidence="8 9">
    <name type="scientific">Jeotgalibacillus proteolyticus</name>
    <dbReference type="NCBI Taxonomy" id="2082395"/>
    <lineage>
        <taxon>Bacteria</taxon>
        <taxon>Bacillati</taxon>
        <taxon>Bacillota</taxon>
        <taxon>Bacilli</taxon>
        <taxon>Bacillales</taxon>
        <taxon>Caryophanaceae</taxon>
        <taxon>Jeotgalibacillus</taxon>
    </lineage>
</organism>
<reference evidence="8 9" key="1">
    <citation type="submission" date="2018-02" db="EMBL/GenBank/DDBJ databases">
        <title>Jeotgalibacillus proteolyticum sp. nov. a protease producing bacterium isolated from ocean sediments of Laizhou Bay.</title>
        <authorList>
            <person name="Li Y."/>
        </authorList>
    </citation>
    <scope>NUCLEOTIDE SEQUENCE [LARGE SCALE GENOMIC DNA]</scope>
    <source>
        <strain evidence="8 9">22-7</strain>
    </source>
</reference>
<gene>
    <name evidence="8" type="ORF">C4B60_13565</name>
</gene>
<accession>A0A2S5G9H9</accession>
<feature type="domain" description="ABC3 transporter permease C-terminal" evidence="7">
    <location>
        <begin position="528"/>
        <end position="631"/>
    </location>
</feature>
<protein>
    <submittedName>
        <fullName evidence="8">ABC transporter permease</fullName>
    </submittedName>
</protein>
<keyword evidence="4 6" id="KW-1133">Transmembrane helix</keyword>
<feature type="transmembrane region" description="Helical" evidence="6">
    <location>
        <begin position="297"/>
        <end position="319"/>
    </location>
</feature>
<comment type="subcellular location">
    <subcellularLocation>
        <location evidence="1 6">Cell membrane</location>
        <topology evidence="1 6">Multi-pass membrane protein</topology>
    </subcellularLocation>
</comment>
<dbReference type="EMBL" id="PREZ01000005">
    <property type="protein sequence ID" value="PPA69571.1"/>
    <property type="molecule type" value="Genomic_DNA"/>
</dbReference>
<dbReference type="GO" id="GO:0055085">
    <property type="term" value="P:transmembrane transport"/>
    <property type="evidence" value="ECO:0007669"/>
    <property type="project" value="UniProtKB-UniRule"/>
</dbReference>
<keyword evidence="2 6" id="KW-1003">Cell membrane</keyword>
<dbReference type="AlphaFoldDB" id="A0A2S5G9H9"/>
<dbReference type="PANTHER" id="PTHR46795">
    <property type="entry name" value="ABC TRANSPORTER PERMEASE-RELATED-RELATED"/>
    <property type="match status" value="1"/>
</dbReference>
<keyword evidence="6" id="KW-0813">Transport</keyword>
<evidence type="ECO:0000256" key="5">
    <source>
        <dbReference type="ARBA" id="ARBA00023136"/>
    </source>
</evidence>
<comment type="similarity">
    <text evidence="6">Belongs to the ABC-4 integral membrane protein family.</text>
</comment>
<evidence type="ECO:0000256" key="2">
    <source>
        <dbReference type="ARBA" id="ARBA00022475"/>
    </source>
</evidence>
<keyword evidence="9" id="KW-1185">Reference proteome</keyword>
<name>A0A2S5G9H9_9BACL</name>
<dbReference type="OrthoDB" id="1705903at2"/>
<keyword evidence="5 6" id="KW-0472">Membrane</keyword>
<evidence type="ECO:0000313" key="9">
    <source>
        <dbReference type="Proteomes" id="UP000239047"/>
    </source>
</evidence>
<dbReference type="InterPro" id="IPR052536">
    <property type="entry name" value="ABC-4_Integral_Memb_Prot"/>
</dbReference>
<feature type="transmembrane region" description="Helical" evidence="6">
    <location>
        <begin position="122"/>
        <end position="142"/>
    </location>
</feature>
<keyword evidence="3 6" id="KW-0812">Transmembrane</keyword>
<evidence type="ECO:0000256" key="6">
    <source>
        <dbReference type="PIRNR" id="PIRNR018968"/>
    </source>
</evidence>
<feature type="transmembrane region" description="Helical" evidence="6">
    <location>
        <begin position="163"/>
        <end position="183"/>
    </location>
</feature>
<feature type="transmembrane region" description="Helical" evidence="6">
    <location>
        <begin position="66"/>
        <end position="86"/>
    </location>
</feature>
<dbReference type="Proteomes" id="UP000239047">
    <property type="component" value="Unassembled WGS sequence"/>
</dbReference>
<feature type="transmembrane region" description="Helical" evidence="6">
    <location>
        <begin position="210"/>
        <end position="229"/>
    </location>
</feature>
<proteinExistence type="inferred from homology"/>
<comment type="caution">
    <text evidence="8">The sequence shown here is derived from an EMBL/GenBank/DDBJ whole genome shotgun (WGS) entry which is preliminary data.</text>
</comment>
<feature type="transmembrane region" description="Helical" evidence="6">
    <location>
        <begin position="608"/>
        <end position="628"/>
    </location>
</feature>
<evidence type="ECO:0000259" key="7">
    <source>
        <dbReference type="Pfam" id="PF02687"/>
    </source>
</evidence>